<evidence type="ECO:0000256" key="1">
    <source>
        <dbReference type="SAM" id="MobiDB-lite"/>
    </source>
</evidence>
<feature type="compositionally biased region" description="Polar residues" evidence="1">
    <location>
        <begin position="26"/>
        <end position="73"/>
    </location>
</feature>
<dbReference type="EMBL" id="JASCZI010031784">
    <property type="protein sequence ID" value="MED6127423.1"/>
    <property type="molecule type" value="Genomic_DNA"/>
</dbReference>
<keyword evidence="3" id="KW-1185">Reference proteome</keyword>
<gene>
    <name evidence="2" type="ORF">PIB30_087990</name>
</gene>
<proteinExistence type="predicted"/>
<dbReference type="Proteomes" id="UP001341840">
    <property type="component" value="Unassembled WGS sequence"/>
</dbReference>
<evidence type="ECO:0000313" key="3">
    <source>
        <dbReference type="Proteomes" id="UP001341840"/>
    </source>
</evidence>
<protein>
    <submittedName>
        <fullName evidence="2">Uncharacterized protein</fullName>
    </submittedName>
</protein>
<accession>A0ABU6RTG2</accession>
<evidence type="ECO:0000313" key="2">
    <source>
        <dbReference type="EMBL" id="MED6127423.1"/>
    </source>
</evidence>
<organism evidence="2 3">
    <name type="scientific">Stylosanthes scabra</name>
    <dbReference type="NCBI Taxonomy" id="79078"/>
    <lineage>
        <taxon>Eukaryota</taxon>
        <taxon>Viridiplantae</taxon>
        <taxon>Streptophyta</taxon>
        <taxon>Embryophyta</taxon>
        <taxon>Tracheophyta</taxon>
        <taxon>Spermatophyta</taxon>
        <taxon>Magnoliopsida</taxon>
        <taxon>eudicotyledons</taxon>
        <taxon>Gunneridae</taxon>
        <taxon>Pentapetalae</taxon>
        <taxon>rosids</taxon>
        <taxon>fabids</taxon>
        <taxon>Fabales</taxon>
        <taxon>Fabaceae</taxon>
        <taxon>Papilionoideae</taxon>
        <taxon>50 kb inversion clade</taxon>
        <taxon>dalbergioids sensu lato</taxon>
        <taxon>Dalbergieae</taxon>
        <taxon>Pterocarpus clade</taxon>
        <taxon>Stylosanthes</taxon>
    </lineage>
</organism>
<feature type="non-terminal residue" evidence="2">
    <location>
        <position position="73"/>
    </location>
</feature>
<sequence>MQKLRARDTSNFYRGKTPQKRDKKSTGPSPAKSSTINNNGYTISLPSSTRVSQQSSKYIITTDGININPPQSG</sequence>
<name>A0ABU6RTG2_9FABA</name>
<reference evidence="2 3" key="1">
    <citation type="journal article" date="2023" name="Plants (Basel)">
        <title>Bridging the Gap: Combining Genomics and Transcriptomics Approaches to Understand Stylosanthes scabra, an Orphan Legume from the Brazilian Caatinga.</title>
        <authorList>
            <person name="Ferreira-Neto J.R.C."/>
            <person name="da Silva M.D."/>
            <person name="Binneck E."/>
            <person name="de Melo N.F."/>
            <person name="da Silva R.H."/>
            <person name="de Melo A.L.T.M."/>
            <person name="Pandolfi V."/>
            <person name="Bustamante F.O."/>
            <person name="Brasileiro-Vidal A.C."/>
            <person name="Benko-Iseppon A.M."/>
        </authorList>
    </citation>
    <scope>NUCLEOTIDE SEQUENCE [LARGE SCALE GENOMIC DNA]</scope>
    <source>
        <tissue evidence="2">Leaves</tissue>
    </source>
</reference>
<feature type="region of interest" description="Disordered" evidence="1">
    <location>
        <begin position="1"/>
        <end position="73"/>
    </location>
</feature>
<comment type="caution">
    <text evidence="2">The sequence shown here is derived from an EMBL/GenBank/DDBJ whole genome shotgun (WGS) entry which is preliminary data.</text>
</comment>